<accession>A0ABV3ZIR3</accession>
<dbReference type="CDD" id="cd01285">
    <property type="entry name" value="nucleoside_deaminase"/>
    <property type="match status" value="1"/>
</dbReference>
<keyword evidence="2" id="KW-0862">Zinc</keyword>
<dbReference type="InterPro" id="IPR016193">
    <property type="entry name" value="Cytidine_deaminase-like"/>
</dbReference>
<dbReference type="InterPro" id="IPR002125">
    <property type="entry name" value="CMP_dCMP_dom"/>
</dbReference>
<evidence type="ECO:0000313" key="5">
    <source>
        <dbReference type="Proteomes" id="UP001560573"/>
    </source>
</evidence>
<evidence type="ECO:0000313" key="4">
    <source>
        <dbReference type="EMBL" id="MEX6689410.1"/>
    </source>
</evidence>
<dbReference type="PROSITE" id="PS00903">
    <property type="entry name" value="CYT_DCMP_DEAMINASES_1"/>
    <property type="match status" value="1"/>
</dbReference>
<proteinExistence type="predicted"/>
<dbReference type="GO" id="GO:0052717">
    <property type="term" value="F:tRNA-specific adenosine-34 deaminase activity"/>
    <property type="evidence" value="ECO:0007669"/>
    <property type="project" value="UniProtKB-EC"/>
</dbReference>
<dbReference type="Gene3D" id="3.40.140.10">
    <property type="entry name" value="Cytidine Deaminase, domain 2"/>
    <property type="match status" value="1"/>
</dbReference>
<dbReference type="EC" id="3.5.4.33" evidence="4"/>
<dbReference type="Pfam" id="PF00383">
    <property type="entry name" value="dCMP_cyt_deam_1"/>
    <property type="match status" value="1"/>
</dbReference>
<dbReference type="EMBL" id="JAULBC010000006">
    <property type="protein sequence ID" value="MEX6689410.1"/>
    <property type="molecule type" value="Genomic_DNA"/>
</dbReference>
<feature type="domain" description="CMP/dCMP-type deaminase" evidence="3">
    <location>
        <begin position="12"/>
        <end position="121"/>
    </location>
</feature>
<dbReference type="RefSeq" id="WP_369330817.1">
    <property type="nucleotide sequence ID" value="NZ_JAULBC010000006.1"/>
</dbReference>
<evidence type="ECO:0000256" key="2">
    <source>
        <dbReference type="ARBA" id="ARBA00022833"/>
    </source>
</evidence>
<dbReference type="PANTHER" id="PTHR11079:SF162">
    <property type="entry name" value="RIBOFLAVIN BIOSYNTHESIS PROTEIN PYRD, CHLOROPLASTIC"/>
    <property type="match status" value="1"/>
</dbReference>
<dbReference type="PROSITE" id="PS51747">
    <property type="entry name" value="CYT_DCMP_DEAMINASES_2"/>
    <property type="match status" value="1"/>
</dbReference>
<dbReference type="PANTHER" id="PTHR11079">
    <property type="entry name" value="CYTOSINE DEAMINASE FAMILY MEMBER"/>
    <property type="match status" value="1"/>
</dbReference>
<organism evidence="4 5">
    <name type="scientific">Danxiaibacter flavus</name>
    <dbReference type="NCBI Taxonomy" id="3049108"/>
    <lineage>
        <taxon>Bacteria</taxon>
        <taxon>Pseudomonadati</taxon>
        <taxon>Bacteroidota</taxon>
        <taxon>Chitinophagia</taxon>
        <taxon>Chitinophagales</taxon>
        <taxon>Chitinophagaceae</taxon>
        <taxon>Danxiaibacter</taxon>
    </lineage>
</organism>
<keyword evidence="5" id="KW-1185">Reference proteome</keyword>
<keyword evidence="1" id="KW-0479">Metal-binding</keyword>
<reference evidence="4 5" key="1">
    <citation type="submission" date="2023-07" db="EMBL/GenBank/DDBJ databases">
        <authorList>
            <person name="Lian W.-H."/>
        </authorList>
    </citation>
    <scope>NUCLEOTIDE SEQUENCE [LARGE SCALE GENOMIC DNA]</scope>
    <source>
        <strain evidence="4 5">SYSU DXS3180</strain>
    </source>
</reference>
<dbReference type="InterPro" id="IPR016192">
    <property type="entry name" value="APOBEC/CMP_deaminase_Zn-bd"/>
</dbReference>
<name>A0ABV3ZIR3_9BACT</name>
<protein>
    <submittedName>
        <fullName evidence="4">Nucleoside deaminase</fullName>
        <ecNumber evidence="4">3.5.4.33</ecNumber>
    </submittedName>
</protein>
<dbReference type="SUPFAM" id="SSF53927">
    <property type="entry name" value="Cytidine deaminase-like"/>
    <property type="match status" value="1"/>
</dbReference>
<keyword evidence="4" id="KW-0378">Hydrolase</keyword>
<gene>
    <name evidence="4" type="ORF">QTN47_18010</name>
</gene>
<evidence type="ECO:0000259" key="3">
    <source>
        <dbReference type="PROSITE" id="PS51747"/>
    </source>
</evidence>
<comment type="caution">
    <text evidence="4">The sequence shown here is derived from an EMBL/GenBank/DDBJ whole genome shotgun (WGS) entry which is preliminary data.</text>
</comment>
<dbReference type="Proteomes" id="UP001560573">
    <property type="component" value="Unassembled WGS sequence"/>
</dbReference>
<evidence type="ECO:0000256" key="1">
    <source>
        <dbReference type="ARBA" id="ARBA00022723"/>
    </source>
</evidence>
<sequence length="155" mass="17039">MSTSDNTSDKLNTHEAYMFKCIELALRAKAQGESPVGSIIVQGTEIIGQGIESNKMHNDVTFHAEIEAIRRATENLKSQDLSSCIMYTTHEPCIMCSYVIRQTKIKAVVIGLTNKEVGGLSSKYALLADSSIAKWDKSPTIITGILEEECRKLAN</sequence>